<keyword evidence="1" id="KW-0238">DNA-binding</keyword>
<evidence type="ECO:0000313" key="1">
    <source>
        <dbReference type="EMBL" id="MBP2322211.1"/>
    </source>
</evidence>
<organism evidence="1 2">
    <name type="scientific">Kibdelosporangium banguiense</name>
    <dbReference type="NCBI Taxonomy" id="1365924"/>
    <lineage>
        <taxon>Bacteria</taxon>
        <taxon>Bacillati</taxon>
        <taxon>Actinomycetota</taxon>
        <taxon>Actinomycetes</taxon>
        <taxon>Pseudonocardiales</taxon>
        <taxon>Pseudonocardiaceae</taxon>
        <taxon>Kibdelosporangium</taxon>
    </lineage>
</organism>
<dbReference type="Proteomes" id="UP001519332">
    <property type="component" value="Unassembled WGS sequence"/>
</dbReference>
<proteinExistence type="predicted"/>
<protein>
    <submittedName>
        <fullName evidence="1">DNA-binding NarL/FixJ family response regulator</fullName>
    </submittedName>
</protein>
<dbReference type="EMBL" id="JAGINW010000001">
    <property type="protein sequence ID" value="MBP2322211.1"/>
    <property type="molecule type" value="Genomic_DNA"/>
</dbReference>
<accession>A0ABS4TEE6</accession>
<dbReference type="GO" id="GO:0003677">
    <property type="term" value="F:DNA binding"/>
    <property type="evidence" value="ECO:0007669"/>
    <property type="project" value="UniProtKB-KW"/>
</dbReference>
<reference evidence="1 2" key="1">
    <citation type="submission" date="2021-03" db="EMBL/GenBank/DDBJ databases">
        <title>Sequencing the genomes of 1000 actinobacteria strains.</title>
        <authorList>
            <person name="Klenk H.-P."/>
        </authorList>
    </citation>
    <scope>NUCLEOTIDE SEQUENCE [LARGE SCALE GENOMIC DNA]</scope>
    <source>
        <strain evidence="1 2">DSM 46670</strain>
    </source>
</reference>
<name>A0ABS4TEE6_9PSEU</name>
<gene>
    <name evidence="1" type="ORF">JOF56_002596</name>
</gene>
<sequence>MKVFVSAILRRLDVPNRVRAAIIAYEAGLVDL</sequence>
<keyword evidence="2" id="KW-1185">Reference proteome</keyword>
<comment type="caution">
    <text evidence="1">The sequence shown here is derived from an EMBL/GenBank/DDBJ whole genome shotgun (WGS) entry which is preliminary data.</text>
</comment>
<evidence type="ECO:0000313" key="2">
    <source>
        <dbReference type="Proteomes" id="UP001519332"/>
    </source>
</evidence>